<dbReference type="Pfam" id="PF00005">
    <property type="entry name" value="ABC_tran"/>
    <property type="match status" value="1"/>
</dbReference>
<comment type="similarity">
    <text evidence="1">Belongs to the ABC transporter superfamily.</text>
</comment>
<dbReference type="PROSITE" id="PS50893">
    <property type="entry name" value="ABC_TRANSPORTER_2"/>
    <property type="match status" value="1"/>
</dbReference>
<dbReference type="InterPro" id="IPR003439">
    <property type="entry name" value="ABC_transporter-like_ATP-bd"/>
</dbReference>
<dbReference type="Gene3D" id="3.40.50.300">
    <property type="entry name" value="P-loop containing nucleotide triphosphate hydrolases"/>
    <property type="match status" value="1"/>
</dbReference>
<evidence type="ECO:0000256" key="3">
    <source>
        <dbReference type="ARBA" id="ARBA00022741"/>
    </source>
</evidence>
<protein>
    <submittedName>
        <fullName evidence="7">Unannotated protein</fullName>
    </submittedName>
</protein>
<dbReference type="InterPro" id="IPR027417">
    <property type="entry name" value="P-loop_NTPase"/>
</dbReference>
<evidence type="ECO:0000256" key="5">
    <source>
        <dbReference type="SAM" id="MobiDB-lite"/>
    </source>
</evidence>
<feature type="region of interest" description="Disordered" evidence="5">
    <location>
        <begin position="39"/>
        <end position="67"/>
    </location>
</feature>
<name>A0A6J6PT72_9ZZZZ</name>
<dbReference type="InterPro" id="IPR050763">
    <property type="entry name" value="ABC_transporter_ATP-binding"/>
</dbReference>
<dbReference type="SMART" id="SM00382">
    <property type="entry name" value="AAA"/>
    <property type="match status" value="1"/>
</dbReference>
<keyword evidence="2" id="KW-0813">Transport</keyword>
<evidence type="ECO:0000256" key="2">
    <source>
        <dbReference type="ARBA" id="ARBA00022448"/>
    </source>
</evidence>
<dbReference type="SUPFAM" id="SSF52540">
    <property type="entry name" value="P-loop containing nucleoside triphosphate hydrolases"/>
    <property type="match status" value="1"/>
</dbReference>
<dbReference type="GO" id="GO:0005524">
    <property type="term" value="F:ATP binding"/>
    <property type="evidence" value="ECO:0007669"/>
    <property type="project" value="UniProtKB-KW"/>
</dbReference>
<feature type="domain" description="ABC transporter" evidence="6">
    <location>
        <begin position="77"/>
        <end position="310"/>
    </location>
</feature>
<proteinExistence type="inferred from homology"/>
<keyword evidence="3" id="KW-0547">Nucleotide-binding</keyword>
<reference evidence="7" key="1">
    <citation type="submission" date="2020-05" db="EMBL/GenBank/DDBJ databases">
        <authorList>
            <person name="Chiriac C."/>
            <person name="Salcher M."/>
            <person name="Ghai R."/>
            <person name="Kavagutti S V."/>
        </authorList>
    </citation>
    <scope>NUCLEOTIDE SEQUENCE</scope>
</reference>
<dbReference type="EMBL" id="CAEZXP010000004">
    <property type="protein sequence ID" value="CAB4701999.1"/>
    <property type="molecule type" value="Genomic_DNA"/>
</dbReference>
<organism evidence="7">
    <name type="scientific">freshwater metagenome</name>
    <dbReference type="NCBI Taxonomy" id="449393"/>
    <lineage>
        <taxon>unclassified sequences</taxon>
        <taxon>metagenomes</taxon>
        <taxon>ecological metagenomes</taxon>
    </lineage>
</organism>
<evidence type="ECO:0000256" key="4">
    <source>
        <dbReference type="ARBA" id="ARBA00022840"/>
    </source>
</evidence>
<dbReference type="PANTHER" id="PTHR42711">
    <property type="entry name" value="ABC TRANSPORTER ATP-BINDING PROTEIN"/>
    <property type="match status" value="1"/>
</dbReference>
<evidence type="ECO:0000256" key="1">
    <source>
        <dbReference type="ARBA" id="ARBA00005417"/>
    </source>
</evidence>
<dbReference type="InterPro" id="IPR003593">
    <property type="entry name" value="AAA+_ATPase"/>
</dbReference>
<dbReference type="GO" id="GO:0016887">
    <property type="term" value="F:ATP hydrolysis activity"/>
    <property type="evidence" value="ECO:0007669"/>
    <property type="project" value="InterPro"/>
</dbReference>
<evidence type="ECO:0000259" key="6">
    <source>
        <dbReference type="PROSITE" id="PS50893"/>
    </source>
</evidence>
<dbReference type="PANTHER" id="PTHR42711:SF5">
    <property type="entry name" value="ABC TRANSPORTER ATP-BINDING PROTEIN NATA"/>
    <property type="match status" value="1"/>
</dbReference>
<evidence type="ECO:0000313" key="7">
    <source>
        <dbReference type="EMBL" id="CAB4701999.1"/>
    </source>
</evidence>
<sequence length="385" mass="41352">MACATPGTARHPSSRCGFVTVSPRRRHRSRRYDDEAALNPGWFASQPGGRIPAPCRGSRRQPPEVRSATRETKLNAVEIRGLVKQYDAHAPRAVDGIDLDIADGELFGLLGPNGAGKTTTVGVATTRVRATSGTVHVAGADAVHDPVAVKRVIGVVTQFNTLDRACSVRENLIYHCRYFGIGAAEARVRADELLATFALAERRDAGVSELSGGMVQRLQIARAIAHRPRVLFLDEPTAGLDPQSRLALWSVLTDLRTREGITILLTTHHMEEAEAMCDRLAIMDGGRILVTGTPGELKRSVGVDTIVEIHVDTMDEALRNALAALPGVNTVEPTDGGARIFASSTDGLMARVVEQAAGHGLRDVSLTEPTLETVFITLTGRGLRE</sequence>
<keyword evidence="4" id="KW-0067">ATP-binding</keyword>
<dbReference type="AlphaFoldDB" id="A0A6J6PT72"/>
<accession>A0A6J6PT72</accession>
<gene>
    <name evidence="7" type="ORF">UFOPK2399_01423</name>
</gene>